<dbReference type="AlphaFoldDB" id="A0A8D8EVG5"/>
<protein>
    <submittedName>
        <fullName evidence="1">(northern house mosquito) hypothetical protein</fullName>
    </submittedName>
</protein>
<reference evidence="1" key="1">
    <citation type="submission" date="2021-05" db="EMBL/GenBank/DDBJ databases">
        <authorList>
            <person name="Alioto T."/>
            <person name="Alioto T."/>
            <person name="Gomez Garrido J."/>
        </authorList>
    </citation>
    <scope>NUCLEOTIDE SEQUENCE</scope>
</reference>
<accession>A0A8D8EVG5</accession>
<sequence length="114" mass="13508">MRFHRKKGPCERRCFRVCRASPFCRFYQYVFQNNRSEMLAGLATHTFVFHAVMEHNMSVASQDFSISVTNWIPKQLPVHSWLRPAQGVSLFHGEKLHLIRSELLDREQQTRRTS</sequence>
<evidence type="ECO:0000313" key="1">
    <source>
        <dbReference type="EMBL" id="CAG6447735.1"/>
    </source>
</evidence>
<dbReference type="EMBL" id="HBUE01009851">
    <property type="protein sequence ID" value="CAG6447735.1"/>
    <property type="molecule type" value="Transcribed_RNA"/>
</dbReference>
<organism evidence="1">
    <name type="scientific">Culex pipiens</name>
    <name type="common">House mosquito</name>
    <dbReference type="NCBI Taxonomy" id="7175"/>
    <lineage>
        <taxon>Eukaryota</taxon>
        <taxon>Metazoa</taxon>
        <taxon>Ecdysozoa</taxon>
        <taxon>Arthropoda</taxon>
        <taxon>Hexapoda</taxon>
        <taxon>Insecta</taxon>
        <taxon>Pterygota</taxon>
        <taxon>Neoptera</taxon>
        <taxon>Endopterygota</taxon>
        <taxon>Diptera</taxon>
        <taxon>Nematocera</taxon>
        <taxon>Culicoidea</taxon>
        <taxon>Culicidae</taxon>
        <taxon>Culicinae</taxon>
        <taxon>Culicini</taxon>
        <taxon>Culex</taxon>
        <taxon>Culex</taxon>
    </lineage>
</organism>
<name>A0A8D8EVG5_CULPI</name>
<proteinExistence type="predicted"/>